<organism evidence="9">
    <name type="scientific">Naegleria gruberi</name>
    <name type="common">Amoeba</name>
    <dbReference type="NCBI Taxonomy" id="5762"/>
    <lineage>
        <taxon>Eukaryota</taxon>
        <taxon>Discoba</taxon>
        <taxon>Heterolobosea</taxon>
        <taxon>Tetramitia</taxon>
        <taxon>Eutetramitia</taxon>
        <taxon>Vahlkampfiidae</taxon>
        <taxon>Naegleria</taxon>
    </lineage>
</organism>
<dbReference type="OMA" id="ARCADHH"/>
<evidence type="ECO:0000313" key="9">
    <source>
        <dbReference type="Proteomes" id="UP000006671"/>
    </source>
</evidence>
<comment type="subcellular location">
    <subcellularLocation>
        <location evidence="1 4">Cytoplasm</location>
    </subcellularLocation>
</comment>
<keyword evidence="9" id="KW-1185">Reference proteome</keyword>
<evidence type="ECO:0000256" key="3">
    <source>
        <dbReference type="ARBA" id="ARBA00022737"/>
    </source>
</evidence>
<evidence type="ECO:0000256" key="4">
    <source>
        <dbReference type="PIRNR" id="PIRNR017179"/>
    </source>
</evidence>
<proteinExistence type="predicted"/>
<evidence type="ECO:0000256" key="2">
    <source>
        <dbReference type="ARBA" id="ARBA00022490"/>
    </source>
</evidence>
<dbReference type="Pfam" id="PF00565">
    <property type="entry name" value="SNase"/>
    <property type="match status" value="4"/>
</dbReference>
<evidence type="ECO:0000313" key="8">
    <source>
        <dbReference type="EMBL" id="EFC39408.1"/>
    </source>
</evidence>
<dbReference type="GO" id="GO:0005634">
    <property type="term" value="C:nucleus"/>
    <property type="evidence" value="ECO:0007669"/>
    <property type="project" value="TreeGrafter"/>
</dbReference>
<dbReference type="SMART" id="SM00318">
    <property type="entry name" value="SNc"/>
    <property type="match status" value="4"/>
</dbReference>
<dbReference type="PANTHER" id="PTHR12302:SF2">
    <property type="entry name" value="STAPHYLOCOCCAL NUCLEASE DOMAIN-CONTAINING PROTEIN 1"/>
    <property type="match status" value="1"/>
</dbReference>
<dbReference type="PROSITE" id="PS50304">
    <property type="entry name" value="TUDOR"/>
    <property type="match status" value="1"/>
</dbReference>
<evidence type="ECO:0000256" key="1">
    <source>
        <dbReference type="ARBA" id="ARBA00004496"/>
    </source>
</evidence>
<feature type="domain" description="TNase-like" evidence="7">
    <location>
        <begin position="1"/>
        <end position="134"/>
    </location>
</feature>
<dbReference type="VEuPathDB" id="AmoebaDB:NAEGRDRAFT_59285"/>
<dbReference type="OrthoDB" id="10023235at2759"/>
<reference evidence="8 9" key="1">
    <citation type="journal article" date="2010" name="Cell">
        <title>The genome of Naegleria gruberi illuminates early eukaryotic versatility.</title>
        <authorList>
            <person name="Fritz-Laylin L.K."/>
            <person name="Prochnik S.E."/>
            <person name="Ginger M.L."/>
            <person name="Dacks J.B."/>
            <person name="Carpenter M.L."/>
            <person name="Field M.C."/>
            <person name="Kuo A."/>
            <person name="Paredez A."/>
            <person name="Chapman J."/>
            <person name="Pham J."/>
            <person name="Shu S."/>
            <person name="Neupane R."/>
            <person name="Cipriano M."/>
            <person name="Mancuso J."/>
            <person name="Tu H."/>
            <person name="Salamov A."/>
            <person name="Lindquist E."/>
            <person name="Shapiro H."/>
            <person name="Lucas S."/>
            <person name="Grigoriev I.V."/>
            <person name="Cande W.Z."/>
            <person name="Fulton C."/>
            <person name="Rokhsar D.S."/>
            <person name="Dawson S.C."/>
        </authorList>
    </citation>
    <scope>NUCLEOTIDE SEQUENCE [LARGE SCALE GENOMIC DNA]</scope>
    <source>
        <strain evidence="8 9">NEG-M</strain>
    </source>
</reference>
<keyword evidence="2 4" id="KW-0963">Cytoplasm</keyword>
<dbReference type="FunCoup" id="D2VV00">
    <property type="interactions" value="713"/>
</dbReference>
<dbReference type="Gene3D" id="2.30.30.140">
    <property type="match status" value="1"/>
</dbReference>
<feature type="compositionally biased region" description="Basic and acidic residues" evidence="5">
    <location>
        <begin position="650"/>
        <end position="664"/>
    </location>
</feature>
<dbReference type="SUPFAM" id="SSF63748">
    <property type="entry name" value="Tudor/PWWP/MBT"/>
    <property type="match status" value="1"/>
</dbReference>
<protein>
    <submittedName>
        <fullName evidence="8">SNc domain-containing protein</fullName>
    </submittedName>
</protein>
<dbReference type="FunFam" id="2.30.30.140:FF:000018">
    <property type="entry name" value="Serine/threonine-protein kinase 31"/>
    <property type="match status" value="1"/>
</dbReference>
<dbReference type="InterPro" id="IPR002999">
    <property type="entry name" value="Tudor"/>
</dbReference>
<dbReference type="SUPFAM" id="SSF50199">
    <property type="entry name" value="Staphylococcal nuclease"/>
    <property type="match status" value="5"/>
</dbReference>
<dbReference type="AlphaFoldDB" id="D2VV00"/>
<dbReference type="GO" id="GO:0006402">
    <property type="term" value="P:mRNA catabolic process"/>
    <property type="evidence" value="ECO:0007669"/>
    <property type="project" value="UniProtKB-UniRule"/>
</dbReference>
<evidence type="ECO:0000259" key="7">
    <source>
        <dbReference type="PROSITE" id="PS50830"/>
    </source>
</evidence>
<dbReference type="Pfam" id="PF00567">
    <property type="entry name" value="TUDOR"/>
    <property type="match status" value="1"/>
</dbReference>
<evidence type="ECO:0000256" key="5">
    <source>
        <dbReference type="SAM" id="MobiDB-lite"/>
    </source>
</evidence>
<dbReference type="GO" id="GO:0031332">
    <property type="term" value="C:RNAi effector complex"/>
    <property type="evidence" value="ECO:0007669"/>
    <property type="project" value="InterPro"/>
</dbReference>
<name>D2VV00_NAEGR</name>
<accession>D2VV00</accession>
<feature type="domain" description="TNase-like" evidence="7">
    <location>
        <begin position="157"/>
        <end position="317"/>
    </location>
</feature>
<dbReference type="InterPro" id="IPR016071">
    <property type="entry name" value="Staphylococal_nuclease_OB-fold"/>
</dbReference>
<dbReference type="InParanoid" id="D2VV00"/>
<dbReference type="eggNOG" id="KOG2039">
    <property type="taxonomic scope" value="Eukaryota"/>
</dbReference>
<dbReference type="PANTHER" id="PTHR12302">
    <property type="entry name" value="EBNA2 BINDING PROTEIN P100"/>
    <property type="match status" value="1"/>
</dbReference>
<dbReference type="EMBL" id="GG738900">
    <property type="protein sequence ID" value="EFC39408.1"/>
    <property type="molecule type" value="Genomic_DNA"/>
</dbReference>
<dbReference type="GO" id="GO:0004518">
    <property type="term" value="F:nuclease activity"/>
    <property type="evidence" value="ECO:0007669"/>
    <property type="project" value="TreeGrafter"/>
</dbReference>
<dbReference type="InterPro" id="IPR035437">
    <property type="entry name" value="SNase_OB-fold_sf"/>
</dbReference>
<feature type="domain" description="TNase-like" evidence="7">
    <location>
        <begin position="512"/>
        <end position="642"/>
    </location>
</feature>
<dbReference type="STRING" id="5762.D2VV00"/>
<keyword evidence="3" id="KW-0677">Repeat</keyword>
<dbReference type="PIRSF" id="PIRSF017179">
    <property type="entry name" value="RISC-Tudor-SN"/>
    <property type="match status" value="1"/>
</dbReference>
<dbReference type="KEGG" id="ngr:NAEGRDRAFT_59285"/>
<dbReference type="RefSeq" id="XP_002672152.1">
    <property type="nucleotide sequence ID" value="XM_002672106.1"/>
</dbReference>
<dbReference type="GeneID" id="8854058"/>
<dbReference type="InterPro" id="IPR016685">
    <property type="entry name" value="Silence_cplx_Nase-comp_TudorSN"/>
</dbReference>
<dbReference type="GO" id="GO:0031047">
    <property type="term" value="P:regulatory ncRNA-mediated gene silencing"/>
    <property type="evidence" value="ECO:0007669"/>
    <property type="project" value="UniProtKB-UniRule"/>
</dbReference>
<sequence>MSMEGIVKAVLGGNTIKICHPQFYDREKTLILADVKAPRLGTKDGEDEPWAFEAREFLRKKLIGKTIRFRVDYTVKETGMNYATIFLDDENINESVVEAGWGKVKDIKNQSDDYKKLIALQKAAEEQKIGVWSNSEKYAKQAKTEDPQALLKSFKGKTVDVIVEYVISGTALKVRLPTNEVVFMNLTGVYCPSTTKGKETQQKVAQPFSKEAKTHTEVRLLNRDVTVLFEGIDTPKKDKSKDGKDAKEQKEKTSNLHGSIIISVDENSDKPFTYQEELLMIGYVSVDERSAPKSKYAPRFRSAEQKAKNERKNLWVDYEPPKQSLHQSDTGFTARVLEVLSGDTLKIVKNDGQEEKISLSNIRTKKFISYTKKPEKKEASKQAEQKPESEQWAWEARELLRSKVAGKEIQVEVDYRRELGTEKKELRRFCTVLVNKKSVAVELVREGYAEVMKLKADEERSSAFDSLILAENEAIKRQKGLHGKKRAPQHPYTVVSGDAAGKLNKLLTGKSGNTKAVVEKILSASKFVLSLPNDASVVTFSLAGIAIPSSDKPLGKDLAEEAKQLTLISTSCRDVELVLEAEVDKASSLTGQMLINGKNYTNTLLEAGLAIVQPYAKRLKIFEELNEAEGKAKKAKKGVWKLEDHTVAFPERKKREQPEQEQKSKPVAQSFSVSHSRKTQTIRVTDFEDPITFYYQGSDVVEKLKTVEKLIAELNVAQLEALASATVGSVCLAQFTEDNSWYRAKVISVNNANAVVLYSDFGNSEEVAISTLKTIPAGNQLLTIPECAQKARLAFVKDHENLRFELETFLRETLMEGEWQLTVEYSDAGVNYVTLVQNGAKQEDNLNKQMIRSGLVFADKKLLLSEFKSVAKSYLEEQDFAISRRLNLWELGEIYGSDDDEY</sequence>
<dbReference type="Gene3D" id="2.40.50.90">
    <property type="match status" value="5"/>
</dbReference>
<dbReference type="GO" id="GO:0005829">
    <property type="term" value="C:cytosol"/>
    <property type="evidence" value="ECO:0007669"/>
    <property type="project" value="UniProtKB-UniRule"/>
</dbReference>
<dbReference type="GO" id="GO:0003723">
    <property type="term" value="F:RNA binding"/>
    <property type="evidence" value="ECO:0007669"/>
    <property type="project" value="UniProtKB-UniRule"/>
</dbReference>
<feature type="domain" description="Tudor" evidence="6">
    <location>
        <begin position="724"/>
        <end position="782"/>
    </location>
</feature>
<dbReference type="SMART" id="SM00333">
    <property type="entry name" value="TUDOR"/>
    <property type="match status" value="1"/>
</dbReference>
<gene>
    <name evidence="8" type="ORF">NAEGRDRAFT_59285</name>
</gene>
<feature type="region of interest" description="Disordered" evidence="5">
    <location>
        <begin position="650"/>
        <end position="674"/>
    </location>
</feature>
<evidence type="ECO:0000259" key="6">
    <source>
        <dbReference type="PROSITE" id="PS50304"/>
    </source>
</evidence>
<dbReference type="Proteomes" id="UP000006671">
    <property type="component" value="Unassembled WGS sequence"/>
</dbReference>
<feature type="domain" description="TNase-like" evidence="7">
    <location>
        <begin position="330"/>
        <end position="484"/>
    </location>
</feature>
<dbReference type="PROSITE" id="PS50830">
    <property type="entry name" value="TNASE_3"/>
    <property type="match status" value="4"/>
</dbReference>